<dbReference type="Proteomes" id="UP001143981">
    <property type="component" value="Unassembled WGS sequence"/>
</dbReference>
<comment type="caution">
    <text evidence="2">The sequence shown here is derived from an EMBL/GenBank/DDBJ whole genome shotgun (WGS) entry which is preliminary data.</text>
</comment>
<feature type="compositionally biased region" description="Low complexity" evidence="1">
    <location>
        <begin position="142"/>
        <end position="155"/>
    </location>
</feature>
<organism evidence="2 3">
    <name type="scientific">Coemansia biformis</name>
    <dbReference type="NCBI Taxonomy" id="1286918"/>
    <lineage>
        <taxon>Eukaryota</taxon>
        <taxon>Fungi</taxon>
        <taxon>Fungi incertae sedis</taxon>
        <taxon>Zoopagomycota</taxon>
        <taxon>Kickxellomycotina</taxon>
        <taxon>Kickxellomycetes</taxon>
        <taxon>Kickxellales</taxon>
        <taxon>Kickxellaceae</taxon>
        <taxon>Coemansia</taxon>
    </lineage>
</organism>
<accession>A0A9W8CQF2</accession>
<name>A0A9W8CQF2_9FUNG</name>
<sequence length="165" mass="16132">MPYVMDEDAVLEDFPPAVLGDLEDNAVGLPRLASPSDHGSLGGGGISFGGSPGCASTDSSSSPDGGGADVGPDPPATAAPATPACNPGSATAHSNAERPAEPVEPYSELSEGSAPESFIRLVLDQGGSTSGHATPDYESRSTDSSGYGSDSSGYYTPGGGAVGPS</sequence>
<feature type="region of interest" description="Disordered" evidence="1">
    <location>
        <begin position="28"/>
        <end position="165"/>
    </location>
</feature>
<feature type="compositionally biased region" description="Gly residues" evidence="1">
    <location>
        <begin position="156"/>
        <end position="165"/>
    </location>
</feature>
<protein>
    <submittedName>
        <fullName evidence="2">Uncharacterized protein</fullName>
    </submittedName>
</protein>
<feature type="non-terminal residue" evidence="2">
    <location>
        <position position="1"/>
    </location>
</feature>
<dbReference type="AlphaFoldDB" id="A0A9W8CQF2"/>
<reference evidence="2" key="1">
    <citation type="submission" date="2022-07" db="EMBL/GenBank/DDBJ databases">
        <title>Phylogenomic reconstructions and comparative analyses of Kickxellomycotina fungi.</title>
        <authorList>
            <person name="Reynolds N.K."/>
            <person name="Stajich J.E."/>
            <person name="Barry K."/>
            <person name="Grigoriev I.V."/>
            <person name="Crous P."/>
            <person name="Smith M.E."/>
        </authorList>
    </citation>
    <scope>NUCLEOTIDE SEQUENCE</scope>
    <source>
        <strain evidence="2">BCRC 34381</strain>
    </source>
</reference>
<gene>
    <name evidence="2" type="ORF">LPJ61_006253</name>
</gene>
<evidence type="ECO:0000313" key="2">
    <source>
        <dbReference type="EMBL" id="KAJ1719772.1"/>
    </source>
</evidence>
<evidence type="ECO:0000256" key="1">
    <source>
        <dbReference type="SAM" id="MobiDB-lite"/>
    </source>
</evidence>
<keyword evidence="3" id="KW-1185">Reference proteome</keyword>
<feature type="compositionally biased region" description="Gly residues" evidence="1">
    <location>
        <begin position="40"/>
        <end position="52"/>
    </location>
</feature>
<evidence type="ECO:0000313" key="3">
    <source>
        <dbReference type="Proteomes" id="UP001143981"/>
    </source>
</evidence>
<dbReference type="EMBL" id="JANBOI010002808">
    <property type="protein sequence ID" value="KAJ1719772.1"/>
    <property type="molecule type" value="Genomic_DNA"/>
</dbReference>
<proteinExistence type="predicted"/>
<feature type="compositionally biased region" description="Low complexity" evidence="1">
    <location>
        <begin position="53"/>
        <end position="63"/>
    </location>
</feature>